<proteinExistence type="predicted"/>
<comment type="caution">
    <text evidence="2">The sequence shown here is derived from an EMBL/GenBank/DDBJ whole genome shotgun (WGS) entry which is preliminary data.</text>
</comment>
<protein>
    <submittedName>
        <fullName evidence="2">Uncharacterized protein</fullName>
    </submittedName>
</protein>
<organism evidence="2 3">
    <name type="scientific">Paenibacillus nanensis</name>
    <dbReference type="NCBI Taxonomy" id="393251"/>
    <lineage>
        <taxon>Bacteria</taxon>
        <taxon>Bacillati</taxon>
        <taxon>Bacillota</taxon>
        <taxon>Bacilli</taxon>
        <taxon>Bacillales</taxon>
        <taxon>Paenibacillaceae</taxon>
        <taxon>Paenibacillus</taxon>
    </lineage>
</organism>
<evidence type="ECO:0000313" key="3">
    <source>
        <dbReference type="Proteomes" id="UP000266482"/>
    </source>
</evidence>
<evidence type="ECO:0000256" key="1">
    <source>
        <dbReference type="SAM" id="Phobius"/>
    </source>
</evidence>
<sequence>MFWTVIWFVVNTLFVAAAIAFLFMHRAVTLEKQQGSSAERLKTLVKRRNVTAVLSILLFIAMCASFVVNMKING</sequence>
<dbReference type="Proteomes" id="UP000266482">
    <property type="component" value="Unassembled WGS sequence"/>
</dbReference>
<keyword evidence="1" id="KW-0812">Transmembrane</keyword>
<feature type="transmembrane region" description="Helical" evidence="1">
    <location>
        <begin position="49"/>
        <end position="68"/>
    </location>
</feature>
<dbReference type="EMBL" id="QXQA01000003">
    <property type="protein sequence ID" value="RIX54162.1"/>
    <property type="molecule type" value="Genomic_DNA"/>
</dbReference>
<feature type="transmembrane region" description="Helical" evidence="1">
    <location>
        <begin position="6"/>
        <end position="28"/>
    </location>
</feature>
<accession>A0A3A1V459</accession>
<dbReference type="AlphaFoldDB" id="A0A3A1V459"/>
<keyword evidence="1" id="KW-0472">Membrane</keyword>
<reference evidence="2 3" key="1">
    <citation type="submission" date="2018-09" db="EMBL/GenBank/DDBJ databases">
        <title>Paenibacillus aracenensis nov. sp. isolated from a cave in southern Spain.</title>
        <authorList>
            <person name="Jurado V."/>
            <person name="Gutierrez-Patricio S."/>
            <person name="Gonzalez-Pimentel J.L."/>
            <person name="Miller A.Z."/>
            <person name="Laiz L."/>
            <person name="Saiz-Jimenez C."/>
        </authorList>
    </citation>
    <scope>NUCLEOTIDE SEQUENCE [LARGE SCALE GENOMIC DNA]</scope>
    <source>
        <strain evidence="2 3">DSM 22867</strain>
    </source>
</reference>
<dbReference type="OrthoDB" id="2624954at2"/>
<keyword evidence="3" id="KW-1185">Reference proteome</keyword>
<gene>
    <name evidence="2" type="ORF">D3P08_07935</name>
</gene>
<name>A0A3A1V459_9BACL</name>
<dbReference type="RefSeq" id="WP_119598952.1">
    <property type="nucleotide sequence ID" value="NZ_QXQA01000003.1"/>
</dbReference>
<evidence type="ECO:0000313" key="2">
    <source>
        <dbReference type="EMBL" id="RIX54162.1"/>
    </source>
</evidence>
<keyword evidence="1" id="KW-1133">Transmembrane helix</keyword>